<evidence type="ECO:0000256" key="1">
    <source>
        <dbReference type="ARBA" id="ARBA00006699"/>
    </source>
</evidence>
<evidence type="ECO:0000313" key="8">
    <source>
        <dbReference type="EMBL" id="SKA60814.1"/>
    </source>
</evidence>
<sequence length="825" mass="91849">MNIKTSVLALAIAAALSGCHSDSEDLKNPSIGVDPEIPAVIDYDLAVNNWASLWTPPNTDDAQYQLMIDAKIATAITSYSGFTKDNAEHLWADLPLYKFYDKEKTVDAMKTKTSFWRLRDIAVAYTLGDPSFATDEVLADILFGMEFLLKDFYNAELIPHKKDNWHEWEIGTPKIIHDIASLIYEHVPEQMMKDIIAASRAQLPDPTKQYAGNSPHNDITNTGANRVDTSMVVLQRGIFEKNMDEIKRALDAMPIVLEPVTSKDGFYDDGSFIQHQDIPYIGTYGMILLSNISRIMVMLDDTGISLDDERYKLVDEYLFSAVAPFLFKGQMMESVSGRAIARGWSQNKGEGRGALSVLLRYYDSRDGEVKQRLGEVIKEQLQTDTDEFFTKATDFKVLDVAERILNDTTIEAKGEIQGNFLFHNMDRMVHRGDGYAMAVSLHSDRIGNYECGANYTENTRGWYTADGMVHLYDADHNQFTNWYPLVDQRKMQGATTTGVNIGDCKGRNTYGNKKADMKWVGGTSNGEIGVIAADFFNSSQGVAPADHFATSAKKSYFAFDDEIVMLGSDVQSTKTWGVATYIENRVLKQDGSNTITVDGTVWTPEKADPKDDYASITANSTYHVEGNVAGSQLGVYLPTDKKAELRWDDRKGNWDAIYPLNTSKMEDTYVEGYVLQTLINHQTGSGKVDDYAYVMLPSHNAAQTEAYGTNPDVAIVAQTADLHVVEETTLNAIAANSFSVDLQVSAKVETQGELSVLMVQEGDVAKVWISQPTRSNQPVQVTFPQTRGDTLISDEATRVSLVDGFWQVDTNGLDGEPYFFSFRIN</sequence>
<dbReference type="InterPro" id="IPR012970">
    <property type="entry name" value="Lyase_8_alpha_N"/>
</dbReference>
<dbReference type="GO" id="GO:0005576">
    <property type="term" value="C:extracellular region"/>
    <property type="evidence" value="ECO:0007669"/>
    <property type="project" value="InterPro"/>
</dbReference>
<evidence type="ECO:0000259" key="6">
    <source>
        <dbReference type="Pfam" id="PF02884"/>
    </source>
</evidence>
<keyword evidence="9" id="KW-1185">Reference proteome</keyword>
<dbReference type="InterPro" id="IPR011013">
    <property type="entry name" value="Gal_mutarotase_sf_dom"/>
</dbReference>
<dbReference type="InterPro" id="IPR004103">
    <property type="entry name" value="Lyase_8_C"/>
</dbReference>
<dbReference type="PANTHER" id="PTHR38481:SF1">
    <property type="entry name" value="HYALURONATE LYASE"/>
    <property type="match status" value="1"/>
</dbReference>
<protein>
    <submittedName>
        <fullName evidence="8">Hyaluronate lyase</fullName>
    </submittedName>
</protein>
<dbReference type="SUPFAM" id="SSF48230">
    <property type="entry name" value="Chondroitin AC/alginate lyase"/>
    <property type="match status" value="1"/>
</dbReference>
<feature type="active site" evidence="4">
    <location>
        <position position="275"/>
    </location>
</feature>
<evidence type="ECO:0000256" key="3">
    <source>
        <dbReference type="ARBA" id="ARBA00023239"/>
    </source>
</evidence>
<dbReference type="InterPro" id="IPR011071">
    <property type="entry name" value="Lyase_8-like_C"/>
</dbReference>
<dbReference type="PANTHER" id="PTHR38481">
    <property type="entry name" value="HYALURONATE LYASE"/>
    <property type="match status" value="1"/>
</dbReference>
<dbReference type="EMBL" id="FUXU01000052">
    <property type="protein sequence ID" value="SKA60814.1"/>
    <property type="molecule type" value="Genomic_DNA"/>
</dbReference>
<feature type="domain" description="Polysaccharide lyase 8 N-terminal alpha-helical" evidence="7">
    <location>
        <begin position="77"/>
        <end position="378"/>
    </location>
</feature>
<feature type="domain" description="Polysaccharide lyase family 8 C-terminal" evidence="6">
    <location>
        <begin position="715"/>
        <end position="779"/>
    </location>
</feature>
<dbReference type="GO" id="GO:0005975">
    <property type="term" value="P:carbohydrate metabolic process"/>
    <property type="evidence" value="ECO:0007669"/>
    <property type="project" value="InterPro"/>
</dbReference>
<dbReference type="InterPro" id="IPR014718">
    <property type="entry name" value="GH-type_carb-bd"/>
</dbReference>
<dbReference type="RefSeq" id="WP_078753586.1">
    <property type="nucleotide sequence ID" value="NZ_FUXU01000052.1"/>
</dbReference>
<evidence type="ECO:0000259" key="7">
    <source>
        <dbReference type="Pfam" id="PF08124"/>
    </source>
</evidence>
<dbReference type="Pfam" id="PF02884">
    <property type="entry name" value="Lyase_8_C"/>
    <property type="match status" value="1"/>
</dbReference>
<dbReference type="Proteomes" id="UP000190162">
    <property type="component" value="Unassembled WGS sequence"/>
</dbReference>
<evidence type="ECO:0000313" key="9">
    <source>
        <dbReference type="Proteomes" id="UP000190162"/>
    </source>
</evidence>
<dbReference type="PROSITE" id="PS51257">
    <property type="entry name" value="PROKAR_LIPOPROTEIN"/>
    <property type="match status" value="1"/>
</dbReference>
<dbReference type="Gene3D" id="2.70.98.10">
    <property type="match status" value="1"/>
</dbReference>
<dbReference type="Pfam" id="PF02278">
    <property type="entry name" value="Lyase_8"/>
    <property type="match status" value="1"/>
</dbReference>
<feature type="domain" description="Polysaccharide lyase family 8 central" evidence="5">
    <location>
        <begin position="421"/>
        <end position="699"/>
    </location>
</feature>
<dbReference type="Gene3D" id="1.50.10.100">
    <property type="entry name" value="Chondroitin AC/alginate lyase"/>
    <property type="match status" value="1"/>
</dbReference>
<dbReference type="OrthoDB" id="6636047at2"/>
<feature type="active site" evidence="4">
    <location>
        <position position="338"/>
    </location>
</feature>
<dbReference type="SUPFAM" id="SSF74650">
    <property type="entry name" value="Galactose mutarotase-like"/>
    <property type="match status" value="1"/>
</dbReference>
<comment type="similarity">
    <text evidence="1">Belongs to the polysaccharide lyase 8 family.</text>
</comment>
<dbReference type="AlphaFoldDB" id="A0A1T4V7A9"/>
<dbReference type="InterPro" id="IPR003159">
    <property type="entry name" value="Lyase_8_central_dom"/>
</dbReference>
<dbReference type="GO" id="GO:0030246">
    <property type="term" value="F:carbohydrate binding"/>
    <property type="evidence" value="ECO:0007669"/>
    <property type="project" value="InterPro"/>
</dbReference>
<dbReference type="SUPFAM" id="SSF49863">
    <property type="entry name" value="Hyaluronate lyase-like, C-terminal domain"/>
    <property type="match status" value="1"/>
</dbReference>
<dbReference type="Gene3D" id="2.60.220.10">
    <property type="entry name" value="Polysaccharide lyase family 8-like, C-terminal"/>
    <property type="match status" value="1"/>
</dbReference>
<dbReference type="CDD" id="cd01083">
    <property type="entry name" value="GAG_Lyase"/>
    <property type="match status" value="1"/>
</dbReference>
<organism evidence="8 9">
    <name type="scientific">Enterovibrio nigricans DSM 22720</name>
    <dbReference type="NCBI Taxonomy" id="1121868"/>
    <lineage>
        <taxon>Bacteria</taxon>
        <taxon>Pseudomonadati</taxon>
        <taxon>Pseudomonadota</taxon>
        <taxon>Gammaproteobacteria</taxon>
        <taxon>Vibrionales</taxon>
        <taxon>Vibrionaceae</taxon>
        <taxon>Enterovibrio</taxon>
    </lineage>
</organism>
<gene>
    <name evidence="8" type="ORF">SAMN02745132_03368</name>
</gene>
<proteinExistence type="inferred from homology"/>
<dbReference type="GO" id="GO:0016837">
    <property type="term" value="F:carbon-oxygen lyase activity, acting on polysaccharides"/>
    <property type="evidence" value="ECO:0007669"/>
    <property type="project" value="UniProtKB-ARBA"/>
</dbReference>
<dbReference type="InterPro" id="IPR008929">
    <property type="entry name" value="Chondroitin_lyas"/>
</dbReference>
<name>A0A1T4V7A9_9GAMM</name>
<keyword evidence="2" id="KW-0732">Signal</keyword>
<reference evidence="9" key="1">
    <citation type="submission" date="2017-02" db="EMBL/GenBank/DDBJ databases">
        <authorList>
            <person name="Varghese N."/>
            <person name="Submissions S."/>
        </authorList>
    </citation>
    <scope>NUCLEOTIDE SEQUENCE [LARGE SCALE GENOMIC DNA]</scope>
    <source>
        <strain evidence="9">DSM 22720</strain>
    </source>
</reference>
<keyword evidence="3 8" id="KW-0456">Lyase</keyword>
<accession>A0A1T4V7A9</accession>
<evidence type="ECO:0000256" key="2">
    <source>
        <dbReference type="ARBA" id="ARBA00022729"/>
    </source>
</evidence>
<dbReference type="InterPro" id="IPR038970">
    <property type="entry name" value="Lyase_8"/>
</dbReference>
<dbReference type="Pfam" id="PF08124">
    <property type="entry name" value="Lyase_8_N"/>
    <property type="match status" value="1"/>
</dbReference>
<evidence type="ECO:0000259" key="5">
    <source>
        <dbReference type="Pfam" id="PF02278"/>
    </source>
</evidence>
<feature type="active site" evidence="4">
    <location>
        <position position="284"/>
    </location>
</feature>
<evidence type="ECO:0000256" key="4">
    <source>
        <dbReference type="PIRSR" id="PIRSR638970-1"/>
    </source>
</evidence>